<dbReference type="InterPro" id="IPR019554">
    <property type="entry name" value="Soluble_ligand-bd"/>
</dbReference>
<evidence type="ECO:0000313" key="21">
    <source>
        <dbReference type="Proteomes" id="UP000295507"/>
    </source>
</evidence>
<evidence type="ECO:0000256" key="11">
    <source>
        <dbReference type="ARBA" id="ARBA00023136"/>
    </source>
</evidence>
<evidence type="ECO:0000256" key="2">
    <source>
        <dbReference type="ARBA" id="ARBA00009450"/>
    </source>
</evidence>
<dbReference type="Pfam" id="PF02563">
    <property type="entry name" value="Poly_export"/>
    <property type="match status" value="1"/>
</dbReference>
<evidence type="ECO:0000256" key="15">
    <source>
        <dbReference type="SAM" id="SignalP"/>
    </source>
</evidence>
<comment type="subcellular location">
    <subcellularLocation>
        <location evidence="1">Cell outer membrane</location>
        <topology evidence="1">Multi-pass membrane protein</topology>
    </subcellularLocation>
</comment>
<dbReference type="PANTHER" id="PTHR33619:SF3">
    <property type="entry name" value="POLYSACCHARIDE EXPORT PROTEIN GFCE-RELATED"/>
    <property type="match status" value="1"/>
</dbReference>
<evidence type="ECO:0000313" key="22">
    <source>
        <dbReference type="Proteomes" id="UP000295547"/>
    </source>
</evidence>
<dbReference type="InterPro" id="IPR003715">
    <property type="entry name" value="Poly_export_N"/>
</dbReference>
<dbReference type="AlphaFoldDB" id="A0A4R3Q2W5"/>
<evidence type="ECO:0000256" key="6">
    <source>
        <dbReference type="ARBA" id="ARBA00022692"/>
    </source>
</evidence>
<keyword evidence="13" id="KW-0998">Cell outer membrane</keyword>
<accession>A0A4R3Q2W5</accession>
<keyword evidence="22" id="KW-1185">Reference proteome</keyword>
<evidence type="ECO:0000256" key="14">
    <source>
        <dbReference type="ARBA" id="ARBA00023288"/>
    </source>
</evidence>
<keyword evidence="8" id="KW-0625">Polysaccharide transport</keyword>
<evidence type="ECO:0000256" key="8">
    <source>
        <dbReference type="ARBA" id="ARBA00023047"/>
    </source>
</evidence>
<reference evidence="21 22" key="1">
    <citation type="submission" date="2019-03" db="EMBL/GenBank/DDBJ databases">
        <title>Genomic Encyclopedia of Type Strains, Phase IV (KMG-V): Genome sequencing to study the core and pangenomes of soil and plant-associated prokaryotes.</title>
        <authorList>
            <person name="Whitman W."/>
        </authorList>
    </citation>
    <scope>NUCLEOTIDE SEQUENCE [LARGE SCALE GENOMIC DNA]</scope>
    <source>
        <strain evidence="19 22">Gr42</strain>
        <strain evidence="20 21">IE4868</strain>
    </source>
</reference>
<evidence type="ECO:0000259" key="18">
    <source>
        <dbReference type="Pfam" id="PF22461"/>
    </source>
</evidence>
<keyword evidence="7 15" id="KW-0732">Signal</keyword>
<dbReference type="GO" id="GO:0006811">
    <property type="term" value="P:monoatomic ion transport"/>
    <property type="evidence" value="ECO:0007669"/>
    <property type="project" value="UniProtKB-KW"/>
</dbReference>
<dbReference type="Gene3D" id="3.10.560.10">
    <property type="entry name" value="Outer membrane lipoprotein wza domain like"/>
    <property type="match status" value="2"/>
</dbReference>
<dbReference type="GO" id="GO:0015288">
    <property type="term" value="F:porin activity"/>
    <property type="evidence" value="ECO:0007669"/>
    <property type="project" value="UniProtKB-KW"/>
</dbReference>
<name>A0A4R3Q2W5_9HYPH</name>
<keyword evidence="14" id="KW-0449">Lipoprotein</keyword>
<dbReference type="GO" id="GO:0015159">
    <property type="term" value="F:polysaccharide transmembrane transporter activity"/>
    <property type="evidence" value="ECO:0007669"/>
    <property type="project" value="InterPro"/>
</dbReference>
<evidence type="ECO:0000256" key="12">
    <source>
        <dbReference type="ARBA" id="ARBA00023139"/>
    </source>
</evidence>
<evidence type="ECO:0000256" key="7">
    <source>
        <dbReference type="ARBA" id="ARBA00022729"/>
    </source>
</evidence>
<evidence type="ECO:0000256" key="1">
    <source>
        <dbReference type="ARBA" id="ARBA00004571"/>
    </source>
</evidence>
<proteinExistence type="inferred from homology"/>
<gene>
    <name evidence="20" type="ORF">EV129_1312</name>
    <name evidence="19" type="ORF">EV130_12235</name>
</gene>
<evidence type="ECO:0000256" key="13">
    <source>
        <dbReference type="ARBA" id="ARBA00023237"/>
    </source>
</evidence>
<evidence type="ECO:0000259" key="16">
    <source>
        <dbReference type="Pfam" id="PF02563"/>
    </source>
</evidence>
<dbReference type="PANTHER" id="PTHR33619">
    <property type="entry name" value="POLYSACCHARIDE EXPORT PROTEIN GFCE-RELATED"/>
    <property type="match status" value="1"/>
</dbReference>
<dbReference type="EMBL" id="SMBJ01000022">
    <property type="protein sequence ID" value="TCU15453.1"/>
    <property type="molecule type" value="Genomic_DNA"/>
</dbReference>
<keyword evidence="12" id="KW-0564">Palmitate</keyword>
<evidence type="ECO:0000313" key="20">
    <source>
        <dbReference type="EMBL" id="TCU31276.1"/>
    </source>
</evidence>
<feature type="domain" description="Polysaccharide export protein N-terminal" evidence="16">
    <location>
        <begin position="87"/>
        <end position="177"/>
    </location>
</feature>
<keyword evidence="6" id="KW-0812">Transmembrane</keyword>
<sequence>MVNLSSYAGKAGVLFLTGLALASCTALSKEGPTAADIKAKATVKVSSDNKRSIFDYVLINVDDKAVNQFGKPAPQSLFGTFGNARSVAPQLRLGVGDVVQVTIFEAQTGGLFIPTDAGARPGNFVSLPAQQIDGQGDLNIPYAGQIRFAGRSVTDVQNEIAEKLSNRAIEPQVLITLATQRSSQVSVVGDVRAPARIDVNPAGDRIIDVLARAGGPAHPGYETFVTLERGTRKSTVFFDDILANTRENVYVHPDDTIYVYREAESFLAFGATNSGVVGASNKIDFGSARITLAEGLAKVGGLDDTRADAKKVFIYRVMDRKQLANAGIDLTRFAPTQTSIPVIFQVDFRNPSAYFAAQNFNLRNKDILYVDNSGAYELTKFLSLVTNTTSTVTSVADTVTAVTSGRDAIRTIGD</sequence>
<dbReference type="Proteomes" id="UP000295507">
    <property type="component" value="Unassembled WGS sequence"/>
</dbReference>
<evidence type="ECO:0000259" key="17">
    <source>
        <dbReference type="Pfam" id="PF10531"/>
    </source>
</evidence>
<feature type="signal peptide" evidence="15">
    <location>
        <begin position="1"/>
        <end position="22"/>
    </location>
</feature>
<feature type="domain" description="SLBB" evidence="18">
    <location>
        <begin position="274"/>
        <end position="370"/>
    </location>
</feature>
<comment type="caution">
    <text evidence="19">The sequence shown here is derived from an EMBL/GenBank/DDBJ whole genome shotgun (WGS) entry which is preliminary data.</text>
</comment>
<protein>
    <submittedName>
        <fullName evidence="19">Polysaccharide export outer membrane protein</fullName>
    </submittedName>
</protein>
<comment type="similarity">
    <text evidence="2">Belongs to the BexD/CtrA/VexA family.</text>
</comment>
<dbReference type="EMBL" id="SMBK01000031">
    <property type="protein sequence ID" value="TCU31276.1"/>
    <property type="molecule type" value="Genomic_DNA"/>
</dbReference>
<evidence type="ECO:0000256" key="10">
    <source>
        <dbReference type="ARBA" id="ARBA00023114"/>
    </source>
</evidence>
<keyword evidence="4" id="KW-1134">Transmembrane beta strand</keyword>
<keyword evidence="10" id="KW-0626">Porin</keyword>
<evidence type="ECO:0000256" key="4">
    <source>
        <dbReference type="ARBA" id="ARBA00022452"/>
    </source>
</evidence>
<evidence type="ECO:0000256" key="5">
    <source>
        <dbReference type="ARBA" id="ARBA00022597"/>
    </source>
</evidence>
<feature type="domain" description="Soluble ligand binding" evidence="17">
    <location>
        <begin position="185"/>
        <end position="233"/>
    </location>
</feature>
<feature type="chain" id="PRO_5044608471" evidence="15">
    <location>
        <begin position="23"/>
        <end position="414"/>
    </location>
</feature>
<dbReference type="GO" id="GO:0046930">
    <property type="term" value="C:pore complex"/>
    <property type="evidence" value="ECO:0007669"/>
    <property type="project" value="UniProtKB-KW"/>
</dbReference>
<evidence type="ECO:0000256" key="9">
    <source>
        <dbReference type="ARBA" id="ARBA00023065"/>
    </source>
</evidence>
<keyword evidence="5" id="KW-0762">Sugar transport</keyword>
<keyword evidence="9" id="KW-0406">Ion transport</keyword>
<organism evidence="19 22">
    <name type="scientific">Rhizobium azibense</name>
    <dbReference type="NCBI Taxonomy" id="1136135"/>
    <lineage>
        <taxon>Bacteria</taxon>
        <taxon>Pseudomonadati</taxon>
        <taxon>Pseudomonadota</taxon>
        <taxon>Alphaproteobacteria</taxon>
        <taxon>Hyphomicrobiales</taxon>
        <taxon>Rhizobiaceae</taxon>
        <taxon>Rhizobium/Agrobacterium group</taxon>
        <taxon>Rhizobium</taxon>
    </lineage>
</organism>
<dbReference type="Gene3D" id="3.30.1950.10">
    <property type="entry name" value="wza like domain"/>
    <property type="match status" value="1"/>
</dbReference>
<keyword evidence="11" id="KW-0472">Membrane</keyword>
<dbReference type="InterPro" id="IPR049712">
    <property type="entry name" value="Poly_export"/>
</dbReference>
<dbReference type="OrthoDB" id="7198507at2"/>
<dbReference type="GO" id="GO:0009279">
    <property type="term" value="C:cell outer membrane"/>
    <property type="evidence" value="ECO:0007669"/>
    <property type="project" value="UniProtKB-SubCell"/>
</dbReference>
<evidence type="ECO:0000256" key="3">
    <source>
        <dbReference type="ARBA" id="ARBA00022448"/>
    </source>
</evidence>
<evidence type="ECO:0000313" key="19">
    <source>
        <dbReference type="EMBL" id="TCU15453.1"/>
    </source>
</evidence>
<dbReference type="RefSeq" id="WP_132554435.1">
    <property type="nucleotide sequence ID" value="NZ_SMBJ01000022.1"/>
</dbReference>
<dbReference type="InterPro" id="IPR054765">
    <property type="entry name" value="SLBB_dom"/>
</dbReference>
<dbReference type="Pfam" id="PF22461">
    <property type="entry name" value="SLBB_2"/>
    <property type="match status" value="1"/>
</dbReference>
<dbReference type="Proteomes" id="UP000295547">
    <property type="component" value="Unassembled WGS sequence"/>
</dbReference>
<keyword evidence="3" id="KW-0813">Transport</keyword>
<dbReference type="Pfam" id="PF10531">
    <property type="entry name" value="SLBB"/>
    <property type="match status" value="1"/>
</dbReference>